<evidence type="ECO:0000313" key="6">
    <source>
        <dbReference type="EMBL" id="WNY23845.1"/>
    </source>
</evidence>
<dbReference type="PANTHER" id="PTHR11739">
    <property type="entry name" value="CITRATE SYNTHASE"/>
    <property type="match status" value="1"/>
</dbReference>
<dbReference type="NCBIfam" id="NF010635">
    <property type="entry name" value="PRK14032.1"/>
    <property type="match status" value="1"/>
</dbReference>
<feature type="compositionally biased region" description="Low complexity" evidence="5">
    <location>
        <begin position="27"/>
        <end position="37"/>
    </location>
</feature>
<dbReference type="InterPro" id="IPR036969">
    <property type="entry name" value="Citrate_synthase_sf"/>
</dbReference>
<dbReference type="GO" id="GO:0046912">
    <property type="term" value="F:acyltransferase activity, acyl groups converted into alkyl on transfer"/>
    <property type="evidence" value="ECO:0007669"/>
    <property type="project" value="InterPro"/>
</dbReference>
<dbReference type="Proteomes" id="UP001302978">
    <property type="component" value="Chromosome"/>
</dbReference>
<dbReference type="KEGG" id="mehf:MmiHf6_11670"/>
<dbReference type="Gene3D" id="1.10.580.10">
    <property type="entry name" value="Citrate Synthase, domain 1"/>
    <property type="match status" value="1"/>
</dbReference>
<protein>
    <recommendedName>
        <fullName evidence="3">Citrate synthase</fullName>
    </recommendedName>
</protein>
<evidence type="ECO:0000313" key="7">
    <source>
        <dbReference type="Proteomes" id="UP001302978"/>
    </source>
</evidence>
<gene>
    <name evidence="6" type="ORF">MmiHf6_11670</name>
</gene>
<dbReference type="EMBL" id="CP131059">
    <property type="protein sequence ID" value="WNY23845.1"/>
    <property type="molecule type" value="Genomic_DNA"/>
</dbReference>
<dbReference type="PANTHER" id="PTHR11739:SF4">
    <property type="entry name" value="CITRATE SYNTHASE, PEROXISOMAL"/>
    <property type="match status" value="1"/>
</dbReference>
<dbReference type="GeneID" id="85195742"/>
<keyword evidence="4" id="KW-0175">Coiled coil</keyword>
<dbReference type="InterPro" id="IPR002020">
    <property type="entry name" value="Citrate_synthase"/>
</dbReference>
<dbReference type="Gene3D" id="1.10.230.10">
    <property type="entry name" value="Cytochrome P450-Terp, domain 2"/>
    <property type="match status" value="1"/>
</dbReference>
<sequence>MEDVVKSTEMTLSLEDLGMRKTEAEAADSGASAEGNADVAEEVVVEIEIEEEVIEKTKEELATEQKAVVEKLAKRCEENGPIDPELFIKYDVNRGLRDADGNGVLTGLTEISDVQSGRPAKGETEYKKGRLFYRGIDINDLVGGFVSEKRFGFEEVTYLLLFGTLPTESQLEEFKTLLGCYRTLPDNFVRDIILKAPSEDMMNTLARGVLTLYSYDENPDDTSIENVLRQCLQLIASFPMLAVYGYQAYGHRYDGNSLVIHSPQPELSAAENILYMLRPDTKYTELEARLLDLALVLHAEHGGGNNSTFTCRVVSSSGTDTYSAIAAALGSLKGPKHGGANIKVVKMFEDMKTNLTDWTSEEEVSDYLRKLLNKEAFDNAGLIYGIGHAVYSLNDPRADIFKKFVENLSIEKGREDEFRLYAMVERLAPEIIGQEKRIYKGVSANIDFYSGFVYSMLDLPMQLYTPIFAISRITGWSAHRMEELINSGKIIRPAYNAVGERQAYIPLKDRATAGTEIVFEDFCVTADSNDEKQE</sequence>
<feature type="coiled-coil region" evidence="4">
    <location>
        <begin position="40"/>
        <end position="74"/>
    </location>
</feature>
<proteinExistence type="inferred from homology"/>
<dbReference type="GO" id="GO:0005975">
    <property type="term" value="P:carbohydrate metabolic process"/>
    <property type="evidence" value="ECO:0007669"/>
    <property type="project" value="TreeGrafter"/>
</dbReference>
<dbReference type="PRINTS" id="PR00143">
    <property type="entry name" value="CITRTSNTHASE"/>
</dbReference>
<dbReference type="RefSeq" id="WP_316557011.1">
    <property type="nucleotide sequence ID" value="NZ_CP131059.1"/>
</dbReference>
<dbReference type="AlphaFoldDB" id="A0AA96V0V7"/>
<accession>A0AA96V0V7</accession>
<dbReference type="InterPro" id="IPR016143">
    <property type="entry name" value="Citrate_synth-like_sm_a-sub"/>
</dbReference>
<evidence type="ECO:0000256" key="3">
    <source>
        <dbReference type="RuleBase" id="RU000441"/>
    </source>
</evidence>
<dbReference type="Pfam" id="PF00285">
    <property type="entry name" value="Citrate_synt"/>
    <property type="match status" value="1"/>
</dbReference>
<comment type="similarity">
    <text evidence="1 3">Belongs to the citrate synthase family.</text>
</comment>
<evidence type="ECO:0000256" key="4">
    <source>
        <dbReference type="SAM" id="Coils"/>
    </source>
</evidence>
<evidence type="ECO:0000256" key="5">
    <source>
        <dbReference type="SAM" id="MobiDB-lite"/>
    </source>
</evidence>
<dbReference type="SUPFAM" id="SSF48256">
    <property type="entry name" value="Citrate synthase"/>
    <property type="match status" value="1"/>
</dbReference>
<dbReference type="GO" id="GO:0006099">
    <property type="term" value="P:tricarboxylic acid cycle"/>
    <property type="evidence" value="ECO:0007669"/>
    <property type="project" value="TreeGrafter"/>
</dbReference>
<dbReference type="CDD" id="cd06113">
    <property type="entry name" value="citrate_synt_like_1_2"/>
    <property type="match status" value="1"/>
</dbReference>
<feature type="region of interest" description="Disordered" evidence="5">
    <location>
        <begin position="16"/>
        <end position="37"/>
    </location>
</feature>
<keyword evidence="7" id="KW-1185">Reference proteome</keyword>
<name>A0AA96V0V7_9EURY</name>
<reference evidence="6 7" key="1">
    <citation type="submission" date="2023-07" db="EMBL/GenBank/DDBJ databases">
        <title>Closed genoem sequence of Methanomicrococcus sp. Hf6.</title>
        <authorList>
            <person name="Poehlein A."/>
            <person name="Protasov E."/>
            <person name="Platt K."/>
            <person name="Reeh H."/>
            <person name="Daniel R."/>
            <person name="Brune A."/>
        </authorList>
    </citation>
    <scope>NUCLEOTIDE SEQUENCE [LARGE SCALE GENOMIC DNA]</scope>
    <source>
        <strain evidence="6 7">Hf6</strain>
    </source>
</reference>
<keyword evidence="2 3" id="KW-0808">Transferase</keyword>
<dbReference type="GO" id="GO:0005829">
    <property type="term" value="C:cytosol"/>
    <property type="evidence" value="ECO:0007669"/>
    <property type="project" value="TreeGrafter"/>
</dbReference>
<evidence type="ECO:0000256" key="2">
    <source>
        <dbReference type="ARBA" id="ARBA00022679"/>
    </source>
</evidence>
<dbReference type="InterPro" id="IPR016142">
    <property type="entry name" value="Citrate_synth-like_lrg_a-sub"/>
</dbReference>
<organism evidence="6 7">
    <name type="scientific">Methanimicrococcus hongohii</name>
    <dbReference type="NCBI Taxonomy" id="3028295"/>
    <lineage>
        <taxon>Archaea</taxon>
        <taxon>Methanobacteriati</taxon>
        <taxon>Methanobacteriota</taxon>
        <taxon>Stenosarchaea group</taxon>
        <taxon>Methanomicrobia</taxon>
        <taxon>Methanosarcinales</taxon>
        <taxon>Methanosarcinaceae</taxon>
        <taxon>Methanimicrococcus</taxon>
    </lineage>
</organism>
<evidence type="ECO:0000256" key="1">
    <source>
        <dbReference type="ARBA" id="ARBA00010566"/>
    </source>
</evidence>